<evidence type="ECO:0000313" key="1">
    <source>
        <dbReference type="EMBL" id="TGO37642.1"/>
    </source>
</evidence>
<dbReference type="AlphaFoldDB" id="A0A4Z1GQE6"/>
<organism evidence="1 2">
    <name type="scientific">Botrytis hyacinthi</name>
    <dbReference type="NCBI Taxonomy" id="278943"/>
    <lineage>
        <taxon>Eukaryota</taxon>
        <taxon>Fungi</taxon>
        <taxon>Dikarya</taxon>
        <taxon>Ascomycota</taxon>
        <taxon>Pezizomycotina</taxon>
        <taxon>Leotiomycetes</taxon>
        <taxon>Helotiales</taxon>
        <taxon>Sclerotiniaceae</taxon>
        <taxon>Botrytis</taxon>
    </lineage>
</organism>
<evidence type="ECO:0000313" key="2">
    <source>
        <dbReference type="Proteomes" id="UP000297814"/>
    </source>
</evidence>
<protein>
    <submittedName>
        <fullName evidence="1">Uncharacterized protein</fullName>
    </submittedName>
</protein>
<name>A0A4Z1GQE6_9HELO</name>
<dbReference type="Proteomes" id="UP000297814">
    <property type="component" value="Unassembled WGS sequence"/>
</dbReference>
<proteinExistence type="predicted"/>
<dbReference type="EMBL" id="PQXK01000092">
    <property type="protein sequence ID" value="TGO37642.1"/>
    <property type="molecule type" value="Genomic_DNA"/>
</dbReference>
<gene>
    <name evidence="1" type="ORF">BHYA_0092g00250</name>
</gene>
<reference evidence="1 2" key="1">
    <citation type="submission" date="2017-12" db="EMBL/GenBank/DDBJ databases">
        <title>Comparative genomics of Botrytis spp.</title>
        <authorList>
            <person name="Valero-Jimenez C.A."/>
            <person name="Tapia P."/>
            <person name="Veloso J."/>
            <person name="Silva-Moreno E."/>
            <person name="Staats M."/>
            <person name="Valdes J.H."/>
            <person name="Van Kan J.A.L."/>
        </authorList>
    </citation>
    <scope>NUCLEOTIDE SEQUENCE [LARGE SCALE GENOMIC DNA]</scope>
    <source>
        <strain evidence="1 2">Bh0001</strain>
    </source>
</reference>
<accession>A0A4Z1GQE6</accession>
<comment type="caution">
    <text evidence="1">The sequence shown here is derived from an EMBL/GenBank/DDBJ whole genome shotgun (WGS) entry which is preliminary data.</text>
</comment>
<sequence>MKRPNTYRLLFHRHNLKRHESLPKPGAKIAIPKTGGGVRWKRSAATQASHYLTRSALVPGASCQILIKNGGPDFDTNS</sequence>
<keyword evidence="2" id="KW-1185">Reference proteome</keyword>